<dbReference type="Gene3D" id="1.50.10.20">
    <property type="match status" value="1"/>
</dbReference>
<dbReference type="Proteomes" id="UP000196877">
    <property type="component" value="Chromosome"/>
</dbReference>
<dbReference type="PRINTS" id="PR01955">
    <property type="entry name" value="LANCFRANKIA"/>
</dbReference>
<dbReference type="SUPFAM" id="SSF158745">
    <property type="entry name" value="LanC-like"/>
    <property type="match status" value="1"/>
</dbReference>
<dbReference type="EMBL" id="CP021920">
    <property type="protein sequence ID" value="ASB91325.1"/>
    <property type="molecule type" value="Genomic_DNA"/>
</dbReference>
<reference evidence="1 2" key="1">
    <citation type="submission" date="2017-06" db="EMBL/GenBank/DDBJ databases">
        <title>Genome sequence of Bacillus sonorensis strain SRCM101395.</title>
        <authorList>
            <person name="Cho S.H."/>
        </authorList>
    </citation>
    <scope>NUCLEOTIDE SEQUENCE [LARGE SCALE GENOMIC DNA]</scope>
    <source>
        <strain evidence="1 2">SRCM101395</strain>
    </source>
</reference>
<dbReference type="CDD" id="cd04793">
    <property type="entry name" value="LanC"/>
    <property type="match status" value="1"/>
</dbReference>
<dbReference type="SMART" id="SM01260">
    <property type="entry name" value="LANC_like"/>
    <property type="match status" value="1"/>
</dbReference>
<keyword evidence="2" id="KW-1185">Reference proteome</keyword>
<evidence type="ECO:0000313" key="1">
    <source>
        <dbReference type="EMBL" id="ASB91325.1"/>
    </source>
</evidence>
<gene>
    <name evidence="1" type="ORF">S101395_04837</name>
</gene>
<dbReference type="PANTHER" id="PTHR12736:SF7">
    <property type="entry name" value="LANC-LIKE PROTEIN 3"/>
    <property type="match status" value="1"/>
</dbReference>
<dbReference type="GeneID" id="92851247"/>
<accession>A0ABM6LPE6</accession>
<name>A0ABM6LPE6_9BACI</name>
<sequence>MLDSIKTKTSIRDIASRIADISYVETESKRNEVNYRNAGEITQTLSPMTLSHGYPSLCILFSNLGVTDNENCWIEYSNRYVQQIVNLINERGIFGASLFSGTAGIAFSIRIASMRGLYYSKLQKSLDRFLYDQLDEILTNLNFKTNYEMFDYDVMEGLAGIANYLFIIENDPTSEKYLKKILTYFVSLSGYKEFSGEKIPNWHIINEFLFSDSEKETYKNGILNVGLSHGIPGPLIILSKAYKRGILVKGHFEAIKRIAYDLVKLKNQYDNNWGGMIDVKQYFNQECPLRLPTRSAWCYGTPGTAFSLLTAAEALNDRELSEIAKQAMKDLIGNEQKIFSPSFCHGYAGISYLYKRFYEKTGVQEFDNESKRLKSKTQEFFDFINPFGYCDIEIKDNYKLKLNSIGLLQGVVGILLSLLSFEENSPSIWNVAFLLDD</sequence>
<protein>
    <submittedName>
        <fullName evidence="1">Subtilin biosynthesis protein SpaC</fullName>
    </submittedName>
</protein>
<dbReference type="PANTHER" id="PTHR12736">
    <property type="entry name" value="LANC-LIKE PROTEIN"/>
    <property type="match status" value="1"/>
</dbReference>
<evidence type="ECO:0000313" key="2">
    <source>
        <dbReference type="Proteomes" id="UP000196877"/>
    </source>
</evidence>
<proteinExistence type="predicted"/>
<dbReference type="InterPro" id="IPR033889">
    <property type="entry name" value="LanC"/>
</dbReference>
<dbReference type="Pfam" id="PF05147">
    <property type="entry name" value="LANC_like"/>
    <property type="match status" value="1"/>
</dbReference>
<dbReference type="RefSeq" id="WP_006639980.1">
    <property type="nucleotide sequence ID" value="NZ_CP021920.1"/>
</dbReference>
<organism evidence="1 2">
    <name type="scientific">Bacillus sonorensis</name>
    <dbReference type="NCBI Taxonomy" id="119858"/>
    <lineage>
        <taxon>Bacteria</taxon>
        <taxon>Bacillati</taxon>
        <taxon>Bacillota</taxon>
        <taxon>Bacilli</taxon>
        <taxon>Bacillales</taxon>
        <taxon>Bacillaceae</taxon>
        <taxon>Bacillus</taxon>
    </lineage>
</organism>
<dbReference type="InterPro" id="IPR007822">
    <property type="entry name" value="LANC-like"/>
</dbReference>
<dbReference type="PRINTS" id="PR01950">
    <property type="entry name" value="LANCSUPER"/>
</dbReference>